<gene>
    <name evidence="1" type="ORF">A1355_20935</name>
</gene>
<dbReference type="AlphaFoldDB" id="A0A177P1A7"/>
<comment type="caution">
    <text evidence="1">The sequence shown here is derived from an EMBL/GenBank/DDBJ whole genome shotgun (WGS) entry which is preliminary data.</text>
</comment>
<dbReference type="Proteomes" id="UP000077628">
    <property type="component" value="Unassembled WGS sequence"/>
</dbReference>
<protein>
    <submittedName>
        <fullName evidence="1">Uncharacterized protein</fullName>
    </submittedName>
</protein>
<reference evidence="2" key="1">
    <citation type="submission" date="2016-03" db="EMBL/GenBank/DDBJ databases">
        <authorList>
            <person name="Heylen K."/>
            <person name="De Vos P."/>
            <person name="Vekeman B."/>
        </authorList>
    </citation>
    <scope>NUCLEOTIDE SEQUENCE [LARGE SCALE GENOMIC DNA]</scope>
    <source>
        <strain evidence="2">R-45383</strain>
    </source>
</reference>
<proteinExistence type="predicted"/>
<name>A0A177P1A7_9GAMM</name>
<dbReference type="EMBL" id="LUUK01000052">
    <property type="protein sequence ID" value="OAI24035.1"/>
    <property type="molecule type" value="Genomic_DNA"/>
</dbReference>
<accession>A0A177P1A7</accession>
<evidence type="ECO:0000313" key="2">
    <source>
        <dbReference type="Proteomes" id="UP000077628"/>
    </source>
</evidence>
<organism evidence="1 2">
    <name type="scientific">Methylomonas koyamae</name>
    <dbReference type="NCBI Taxonomy" id="702114"/>
    <lineage>
        <taxon>Bacteria</taxon>
        <taxon>Pseudomonadati</taxon>
        <taxon>Pseudomonadota</taxon>
        <taxon>Gammaproteobacteria</taxon>
        <taxon>Methylococcales</taxon>
        <taxon>Methylococcaceae</taxon>
        <taxon>Methylomonas</taxon>
    </lineage>
</organism>
<sequence length="81" mass="8846">MEHASQSPKTLKQLASARLCGRHQNGRGLGKAIVIIPKSIGMPGLEIDTLHGSDLSRVTQELVGLAIGHFGIFEYFSEFRQ</sequence>
<evidence type="ECO:0000313" key="1">
    <source>
        <dbReference type="EMBL" id="OAI24035.1"/>
    </source>
</evidence>
<keyword evidence="2" id="KW-1185">Reference proteome</keyword>